<reference evidence="1 2" key="1">
    <citation type="journal article" date="2018" name="Sci. Rep.">
        <title>Genomic signatures of local adaptation to the degree of environmental predictability in rotifers.</title>
        <authorList>
            <person name="Franch-Gras L."/>
            <person name="Hahn C."/>
            <person name="Garcia-Roger E.M."/>
            <person name="Carmona M.J."/>
            <person name="Serra M."/>
            <person name="Gomez A."/>
        </authorList>
    </citation>
    <scope>NUCLEOTIDE SEQUENCE [LARGE SCALE GENOMIC DNA]</scope>
    <source>
        <strain evidence="1">HYR1</strain>
    </source>
</reference>
<protein>
    <submittedName>
        <fullName evidence="1">Uncharacterized protein</fullName>
    </submittedName>
</protein>
<gene>
    <name evidence="1" type="ORF">BpHYR1_037594</name>
</gene>
<dbReference type="AlphaFoldDB" id="A0A3M7SC31"/>
<keyword evidence="2" id="KW-1185">Reference proteome</keyword>
<name>A0A3M7SC31_BRAPC</name>
<dbReference type="EMBL" id="REGN01001668">
    <property type="protein sequence ID" value="RNA33207.1"/>
    <property type="molecule type" value="Genomic_DNA"/>
</dbReference>
<dbReference type="Proteomes" id="UP000276133">
    <property type="component" value="Unassembled WGS sequence"/>
</dbReference>
<evidence type="ECO:0000313" key="1">
    <source>
        <dbReference type="EMBL" id="RNA33207.1"/>
    </source>
</evidence>
<accession>A0A3M7SC31</accession>
<sequence length="98" mass="11082">MLQSKVLKEKKSTCGYYKHQIWIDKLVQIATYSHTNSQIHCQNNHPEHSTDLPLPAALTLCSKFSYQELTLKIFLITCLACLTLLTLSSQRGDSGTIQ</sequence>
<evidence type="ECO:0000313" key="2">
    <source>
        <dbReference type="Proteomes" id="UP000276133"/>
    </source>
</evidence>
<organism evidence="1 2">
    <name type="scientific">Brachionus plicatilis</name>
    <name type="common">Marine rotifer</name>
    <name type="synonym">Brachionus muelleri</name>
    <dbReference type="NCBI Taxonomy" id="10195"/>
    <lineage>
        <taxon>Eukaryota</taxon>
        <taxon>Metazoa</taxon>
        <taxon>Spiralia</taxon>
        <taxon>Gnathifera</taxon>
        <taxon>Rotifera</taxon>
        <taxon>Eurotatoria</taxon>
        <taxon>Monogononta</taxon>
        <taxon>Pseudotrocha</taxon>
        <taxon>Ploima</taxon>
        <taxon>Brachionidae</taxon>
        <taxon>Brachionus</taxon>
    </lineage>
</organism>
<proteinExistence type="predicted"/>
<comment type="caution">
    <text evidence="1">The sequence shown here is derived from an EMBL/GenBank/DDBJ whole genome shotgun (WGS) entry which is preliminary data.</text>
</comment>